<reference evidence="3" key="1">
    <citation type="journal article" date="2010" name="Science">
        <title>Signatures of adaptation to obligate biotrophy in the Hyaloperonospora arabidopsidis genome.</title>
        <authorList>
            <person name="Baxter L."/>
            <person name="Tripathy S."/>
            <person name="Ishaque N."/>
            <person name="Boot N."/>
            <person name="Cabral A."/>
            <person name="Kemen E."/>
            <person name="Thines M."/>
            <person name="Ah-Fong A."/>
            <person name="Anderson R."/>
            <person name="Badejoko W."/>
            <person name="Bittner-Eddy P."/>
            <person name="Boore J.L."/>
            <person name="Chibucos M.C."/>
            <person name="Coates M."/>
            <person name="Dehal P."/>
            <person name="Delehaunty K."/>
            <person name="Dong S."/>
            <person name="Downton P."/>
            <person name="Dumas B."/>
            <person name="Fabro G."/>
            <person name="Fronick C."/>
            <person name="Fuerstenberg S.I."/>
            <person name="Fulton L."/>
            <person name="Gaulin E."/>
            <person name="Govers F."/>
            <person name="Hughes L."/>
            <person name="Humphray S."/>
            <person name="Jiang R.H."/>
            <person name="Judelson H."/>
            <person name="Kamoun S."/>
            <person name="Kyung K."/>
            <person name="Meijer H."/>
            <person name="Minx P."/>
            <person name="Morris P."/>
            <person name="Nelson J."/>
            <person name="Phuntumart V."/>
            <person name="Qutob D."/>
            <person name="Rehmany A."/>
            <person name="Rougon-Cardoso A."/>
            <person name="Ryden P."/>
            <person name="Torto-Alalibo T."/>
            <person name="Studholme D."/>
            <person name="Wang Y."/>
            <person name="Win J."/>
            <person name="Wood J."/>
            <person name="Clifton S.W."/>
            <person name="Rogers J."/>
            <person name="Van den Ackerveken G."/>
            <person name="Jones J.D."/>
            <person name="McDowell J.M."/>
            <person name="Beynon J."/>
            <person name="Tyler B.M."/>
        </authorList>
    </citation>
    <scope>NUCLEOTIDE SEQUENCE [LARGE SCALE GENOMIC DNA]</scope>
    <source>
        <strain evidence="3">Emoy2</strain>
    </source>
</reference>
<name>M4BEE9_HYAAE</name>
<feature type="compositionally biased region" description="Basic and acidic residues" evidence="1">
    <location>
        <begin position="137"/>
        <end position="155"/>
    </location>
</feature>
<evidence type="ECO:0000313" key="2">
    <source>
        <dbReference type="EnsemblProtists" id="HpaP804667"/>
    </source>
</evidence>
<organism evidence="2 3">
    <name type="scientific">Hyaloperonospora arabidopsidis (strain Emoy2)</name>
    <name type="common">Downy mildew agent</name>
    <name type="synonym">Peronospora arabidopsidis</name>
    <dbReference type="NCBI Taxonomy" id="559515"/>
    <lineage>
        <taxon>Eukaryota</taxon>
        <taxon>Sar</taxon>
        <taxon>Stramenopiles</taxon>
        <taxon>Oomycota</taxon>
        <taxon>Peronosporomycetes</taxon>
        <taxon>Peronosporales</taxon>
        <taxon>Peronosporaceae</taxon>
        <taxon>Hyaloperonospora</taxon>
    </lineage>
</organism>
<dbReference type="AlphaFoldDB" id="M4BEE9"/>
<dbReference type="VEuPathDB" id="FungiDB:HpaG804667"/>
<feature type="region of interest" description="Disordered" evidence="1">
    <location>
        <begin position="137"/>
        <end position="158"/>
    </location>
</feature>
<dbReference type="HOGENOM" id="CLU_999098_0_0_1"/>
<dbReference type="EnsemblProtists" id="HpaT804667">
    <property type="protein sequence ID" value="HpaP804667"/>
    <property type="gene ID" value="HpaG804667"/>
</dbReference>
<accession>M4BEE9</accession>
<proteinExistence type="predicted"/>
<dbReference type="EMBL" id="JH598174">
    <property type="status" value="NOT_ANNOTATED_CDS"/>
    <property type="molecule type" value="Genomic_DNA"/>
</dbReference>
<reference evidence="2" key="2">
    <citation type="submission" date="2015-06" db="UniProtKB">
        <authorList>
            <consortium name="EnsemblProtists"/>
        </authorList>
    </citation>
    <scope>IDENTIFICATION</scope>
    <source>
        <strain evidence="2">Emoy2</strain>
    </source>
</reference>
<evidence type="ECO:0000256" key="1">
    <source>
        <dbReference type="SAM" id="MobiDB-lite"/>
    </source>
</evidence>
<keyword evidence="3" id="KW-1185">Reference proteome</keyword>
<evidence type="ECO:0000313" key="3">
    <source>
        <dbReference type="Proteomes" id="UP000011713"/>
    </source>
</evidence>
<dbReference type="Proteomes" id="UP000011713">
    <property type="component" value="Unassembled WGS sequence"/>
</dbReference>
<sequence>MPEHLLVTRASYKHQSAALLTGGPITTLRRTNTAVHGQLTEKQISPSKPEACTRVSNWATRSPPPKVLSQWVGTAKHFLIFSLPSNVTKTVLDFAILDTNEVIPHASTNSQLIRIPSVARNFFMHVNCWNRRLSRRQDSDKCDGRSSPRRYDRNDVAPSRSHSSRLAYRYVVRSICKSSLRWRCLRLCGLHFGLRTYMTCLKCCHVYQPLHTDVYVRSRVHEYNLSVDMHVLDFVGSVWSVRHSRWADNANARWSEVAILTTLRYKQMVEEAGISCGHF</sequence>
<protein>
    <submittedName>
        <fullName evidence="2">Uncharacterized protein</fullName>
    </submittedName>
</protein>
<dbReference type="InParanoid" id="M4BEE9"/>